<comment type="caution">
    <text evidence="2">The sequence shown here is derived from an EMBL/GenBank/DDBJ whole genome shotgun (WGS) entry which is preliminary data.</text>
</comment>
<organism evidence="2 3">
    <name type="scientific">Nocardioides glacieisoli</name>
    <dbReference type="NCBI Taxonomy" id="1168730"/>
    <lineage>
        <taxon>Bacteria</taxon>
        <taxon>Bacillati</taxon>
        <taxon>Actinomycetota</taxon>
        <taxon>Actinomycetes</taxon>
        <taxon>Propionibacteriales</taxon>
        <taxon>Nocardioidaceae</taxon>
        <taxon>Nocardioides</taxon>
    </lineage>
</organism>
<reference evidence="2 3" key="1">
    <citation type="submission" date="2019-01" db="EMBL/GenBank/DDBJ databases">
        <title>Novel species of Nocardioides.</title>
        <authorList>
            <person name="Liu Q."/>
            <person name="Xin Y.-H."/>
        </authorList>
    </citation>
    <scope>NUCLEOTIDE SEQUENCE [LARGE SCALE GENOMIC DNA]</scope>
    <source>
        <strain evidence="2 3">HLT3-15</strain>
    </source>
</reference>
<dbReference type="OrthoDB" id="4793383at2"/>
<dbReference type="Gene3D" id="3.40.50.300">
    <property type="entry name" value="P-loop containing nucleotide triphosphate hydrolases"/>
    <property type="match status" value="1"/>
</dbReference>
<evidence type="ECO:0000313" key="3">
    <source>
        <dbReference type="Proteomes" id="UP000291838"/>
    </source>
</evidence>
<dbReference type="EMBL" id="SDWS01000002">
    <property type="protein sequence ID" value="RYB92345.1"/>
    <property type="molecule type" value="Genomic_DNA"/>
</dbReference>
<dbReference type="SUPFAM" id="SSF52540">
    <property type="entry name" value="P-loop containing nucleoside triphosphate hydrolases"/>
    <property type="match status" value="1"/>
</dbReference>
<evidence type="ECO:0000313" key="2">
    <source>
        <dbReference type="EMBL" id="RYB92345.1"/>
    </source>
</evidence>
<evidence type="ECO:0000256" key="1">
    <source>
        <dbReference type="SAM" id="MobiDB-lite"/>
    </source>
</evidence>
<accession>A0A4Q2RWL2</accession>
<dbReference type="Proteomes" id="UP000291838">
    <property type="component" value="Unassembled WGS sequence"/>
</dbReference>
<dbReference type="AlphaFoldDB" id="A0A4Q2RWL2"/>
<name>A0A4Q2RWL2_9ACTN</name>
<feature type="region of interest" description="Disordered" evidence="1">
    <location>
        <begin position="69"/>
        <end position="91"/>
    </location>
</feature>
<proteinExistence type="predicted"/>
<protein>
    <submittedName>
        <fullName evidence="2">Uncharacterized protein</fullName>
    </submittedName>
</protein>
<keyword evidence="3" id="KW-1185">Reference proteome</keyword>
<sequence>MAALDATAGRRINLHAGAVSDDDGRVLAVIGPSGSGKTTAIALLATRLGYLSDETVSLDESLRVHGHPKPLSVISDPNHPQAKRSVSPDEAGLLHPPDEAHLHRIVLLHRGEDDSGLVPLAPAYAIAEMVEQTSSLAQLEHPLLRLAELIDACGGVWGLHYREIGARLDELVGLLDAAPQLVVARAHHPGGSVGEAAPGTWRRAPWLDAVEYDDELVLMVGAEVRVLAGLGLLLWLALDVARTPDELVTTTTVALGEHPEAAALVADALALLAEDGLLLAPE</sequence>
<gene>
    <name evidence="2" type="ORF">EUA06_05150</name>
</gene>
<dbReference type="InterPro" id="IPR027417">
    <property type="entry name" value="P-loop_NTPase"/>
</dbReference>